<evidence type="ECO:0000256" key="1">
    <source>
        <dbReference type="SAM" id="MobiDB-lite"/>
    </source>
</evidence>
<protein>
    <submittedName>
        <fullName evidence="2">Uncharacterized protein</fullName>
    </submittedName>
</protein>
<reference evidence="2" key="1">
    <citation type="journal article" date="2020" name="mSystems">
        <title>Genome- and Community-Level Interaction Insights into Carbon Utilization and Element Cycling Functions of Hydrothermarchaeota in Hydrothermal Sediment.</title>
        <authorList>
            <person name="Zhou Z."/>
            <person name="Liu Y."/>
            <person name="Xu W."/>
            <person name="Pan J."/>
            <person name="Luo Z.H."/>
            <person name="Li M."/>
        </authorList>
    </citation>
    <scope>NUCLEOTIDE SEQUENCE [LARGE SCALE GENOMIC DNA]</scope>
    <source>
        <strain evidence="2">SpSt-349</strain>
    </source>
</reference>
<feature type="compositionally biased region" description="Polar residues" evidence="1">
    <location>
        <begin position="126"/>
        <end position="138"/>
    </location>
</feature>
<sequence>MDIRRLKNNDLKVWLPMMDGVEVLARHVTQREFDAISRQATEVRSDPVTRTRREERDEQQFRSLLARAVVLDWRGISDGEAPFPCTPENIDYLVEECTEFRLLVMDAPLSLERMLAAEKEAERKNSSTTSQPSGTIPA</sequence>
<feature type="region of interest" description="Disordered" evidence="1">
    <location>
        <begin position="118"/>
        <end position="138"/>
    </location>
</feature>
<dbReference type="AlphaFoldDB" id="A0A831U061"/>
<dbReference type="EMBL" id="DSOV01000016">
    <property type="protein sequence ID" value="HEN41663.1"/>
    <property type="molecule type" value="Genomic_DNA"/>
</dbReference>
<evidence type="ECO:0000313" key="2">
    <source>
        <dbReference type="EMBL" id="HEN41663.1"/>
    </source>
</evidence>
<name>A0A831U061_GEOME</name>
<accession>A0A831U061</accession>
<organism evidence="2">
    <name type="scientific">Geobacter metallireducens</name>
    <dbReference type="NCBI Taxonomy" id="28232"/>
    <lineage>
        <taxon>Bacteria</taxon>
        <taxon>Pseudomonadati</taxon>
        <taxon>Thermodesulfobacteriota</taxon>
        <taxon>Desulfuromonadia</taxon>
        <taxon>Geobacterales</taxon>
        <taxon>Geobacteraceae</taxon>
        <taxon>Geobacter</taxon>
    </lineage>
</organism>
<comment type="caution">
    <text evidence="2">The sequence shown here is derived from an EMBL/GenBank/DDBJ whole genome shotgun (WGS) entry which is preliminary data.</text>
</comment>
<gene>
    <name evidence="2" type="ORF">ENQ87_04675</name>
</gene>
<proteinExistence type="predicted"/>